<protein>
    <recommendedName>
        <fullName evidence="7">Gram-positive cocci surface proteins LPxTG domain-containing protein</fullName>
    </recommendedName>
</protein>
<dbReference type="EMBL" id="VTFZ01000005">
    <property type="protein sequence ID" value="MRX79963.1"/>
    <property type="molecule type" value="Genomic_DNA"/>
</dbReference>
<keyword evidence="3" id="KW-1133">Transmembrane helix</keyword>
<feature type="chain" id="PRO_5029640761" description="Gram-positive cocci surface proteins LPxTG domain-containing protein" evidence="4">
    <location>
        <begin position="33"/>
        <end position="685"/>
    </location>
</feature>
<reference evidence="6" key="1">
    <citation type="submission" date="2019-08" db="EMBL/GenBank/DDBJ databases">
        <title>Arthrobacter sp. nov., isolated from plateau pika and Tibetan wild ass.</title>
        <authorList>
            <person name="Ge Y."/>
        </authorList>
    </citation>
    <scope>NUCLEOTIDE SEQUENCE [LARGE SCALE GENOMIC DNA]</scope>
    <source>
        <strain evidence="6">HF-1365</strain>
    </source>
</reference>
<comment type="subcellular location">
    <subcellularLocation>
        <location evidence="1">Cell envelope</location>
    </subcellularLocation>
</comment>
<dbReference type="GO" id="GO:0030313">
    <property type="term" value="C:cell envelope"/>
    <property type="evidence" value="ECO:0007669"/>
    <property type="project" value="UniProtKB-SubCell"/>
</dbReference>
<dbReference type="AlphaFoldDB" id="A0A7K0G813"/>
<evidence type="ECO:0000256" key="3">
    <source>
        <dbReference type="SAM" id="Phobius"/>
    </source>
</evidence>
<dbReference type="InterPro" id="IPR013378">
    <property type="entry name" value="InlB-like_B-rpt"/>
</dbReference>
<evidence type="ECO:0008006" key="7">
    <source>
        <dbReference type="Google" id="ProtNLM"/>
    </source>
</evidence>
<sequence length="685" mass="73636">MKFNGKHIAITAGLGAVLALSPVVGPMATAFAQSNNGAAATQAQAHSVKVIIDGANYGNWGMPDNAGYVSDLAKDNVPEGYEFLGTWSVVWENGSTTAGKSLDELAENWGSVTSITAEYRAVEQGGDEGEPEEPAEQINVTFQYDNTSVATVADENGNIDAAGLGLPENYTWSWTDSQGTVHEFGSDKLAGYIFTESCTVTGVPAEDPEEPVDPEDPVNEYITVHLVDTDGAPIRDVVVQNGTSNWSGVLTNPEKDGYVFVGWQQEGASDIVTDLESLVIAADEGTTELTFKAIWEEATPEQREIKVNYYDGDELLGTGSVFNGTSQWSGVASPQKDGCTFLGWKFEGDDAVYTDAQLDNLVYAADESVTEVNLYAQWEENLPEQREIKVNYYDGDELLGTGSVFNGTSQWSGVASPQKDGYTFLGWKFEGDDAVYTDAQLDNLVYAADESVTEVNLYAQWEQVPEDARYVTVHFYDEFGTYLGDGAVLNGTSDWSGPIDAPELDGYTFLGWAEEGGSVYSPELLGQVVVSVPDDVTELTYIAHYEKTPATQTHKVTFDDCLESTTNQVVEVADGETVARPADPVCEGWTFLGWYTDTQLTQEFDFSTPVTADMTLYAKWQQNAEQPGEGTTDDGTDDATSTETPTAAGETMPQTSDLAGIAVAVTGAAGAGLAGIGAILGKKRR</sequence>
<dbReference type="InterPro" id="IPR042229">
    <property type="entry name" value="Listeria/Bacterioides_rpt_sf"/>
</dbReference>
<evidence type="ECO:0000256" key="2">
    <source>
        <dbReference type="SAM" id="MobiDB-lite"/>
    </source>
</evidence>
<dbReference type="Proteomes" id="UP000470010">
    <property type="component" value="Unassembled WGS sequence"/>
</dbReference>
<gene>
    <name evidence="5" type="ORF">GJE22_05060</name>
</gene>
<feature type="region of interest" description="Disordered" evidence="2">
    <location>
        <begin position="623"/>
        <end position="654"/>
    </location>
</feature>
<proteinExistence type="predicted"/>
<keyword evidence="3" id="KW-0812">Transmembrane</keyword>
<organism evidence="5 6">
    <name type="scientific">Enorma shizhengliae</name>
    <dbReference type="NCBI Taxonomy" id="2606615"/>
    <lineage>
        <taxon>Bacteria</taxon>
        <taxon>Bacillati</taxon>
        <taxon>Actinomycetota</taxon>
        <taxon>Coriobacteriia</taxon>
        <taxon>Coriobacteriales</taxon>
        <taxon>Coriobacteriaceae</taxon>
        <taxon>Enorma</taxon>
    </lineage>
</organism>
<evidence type="ECO:0000256" key="4">
    <source>
        <dbReference type="SAM" id="SignalP"/>
    </source>
</evidence>
<dbReference type="Gene3D" id="2.60.40.4270">
    <property type="entry name" value="Listeria-Bacteroides repeat domain"/>
    <property type="match status" value="3"/>
</dbReference>
<keyword evidence="3" id="KW-0472">Membrane</keyword>
<accession>A0A7K0G813</accession>
<keyword evidence="4" id="KW-0732">Signal</keyword>
<feature type="signal peptide" evidence="4">
    <location>
        <begin position="1"/>
        <end position="32"/>
    </location>
</feature>
<feature type="transmembrane region" description="Helical" evidence="3">
    <location>
        <begin position="658"/>
        <end position="680"/>
    </location>
</feature>
<keyword evidence="6" id="KW-1185">Reference proteome</keyword>
<evidence type="ECO:0000313" key="5">
    <source>
        <dbReference type="EMBL" id="MRX79963.1"/>
    </source>
</evidence>
<evidence type="ECO:0000313" key="6">
    <source>
        <dbReference type="Proteomes" id="UP000470010"/>
    </source>
</evidence>
<dbReference type="NCBIfam" id="TIGR02543">
    <property type="entry name" value="List_Bact_rpt"/>
    <property type="match status" value="2"/>
</dbReference>
<name>A0A7K0G813_9ACTN</name>
<dbReference type="Pfam" id="PF09479">
    <property type="entry name" value="Flg_new"/>
    <property type="match status" value="2"/>
</dbReference>
<dbReference type="RefSeq" id="WP_144688220.1">
    <property type="nucleotide sequence ID" value="NZ_VLLQ01000006.1"/>
</dbReference>
<evidence type="ECO:0000256" key="1">
    <source>
        <dbReference type="ARBA" id="ARBA00004196"/>
    </source>
</evidence>
<comment type="caution">
    <text evidence="5">The sequence shown here is derived from an EMBL/GenBank/DDBJ whole genome shotgun (WGS) entry which is preliminary data.</text>
</comment>